<dbReference type="GO" id="GO:0004674">
    <property type="term" value="F:protein serine/threonine kinase activity"/>
    <property type="evidence" value="ECO:0000318"/>
    <property type="project" value="GO_Central"/>
</dbReference>
<dbReference type="InterPro" id="IPR000719">
    <property type="entry name" value="Prot_kinase_dom"/>
</dbReference>
<keyword evidence="3" id="KW-1185">Reference proteome</keyword>
<dbReference type="SUPFAM" id="SSF48403">
    <property type="entry name" value="Ankyrin repeat"/>
    <property type="match status" value="1"/>
</dbReference>
<dbReference type="SUPFAM" id="SSF56112">
    <property type="entry name" value="Protein kinase-like (PK-like)"/>
    <property type="match status" value="1"/>
</dbReference>
<reference evidence="2 3" key="1">
    <citation type="journal article" date="2011" name="Science">
        <title>The ecoresponsive genome of Daphnia pulex.</title>
        <authorList>
            <person name="Colbourne J.K."/>
            <person name="Pfrender M.E."/>
            <person name="Gilbert D."/>
            <person name="Thomas W.K."/>
            <person name="Tucker A."/>
            <person name="Oakley T.H."/>
            <person name="Tokishita S."/>
            <person name="Aerts A."/>
            <person name="Arnold G.J."/>
            <person name="Basu M.K."/>
            <person name="Bauer D.J."/>
            <person name="Caceres C.E."/>
            <person name="Carmel L."/>
            <person name="Casola C."/>
            <person name="Choi J.H."/>
            <person name="Detter J.C."/>
            <person name="Dong Q."/>
            <person name="Dusheyko S."/>
            <person name="Eads B.D."/>
            <person name="Frohlich T."/>
            <person name="Geiler-Samerotte K.A."/>
            <person name="Gerlach D."/>
            <person name="Hatcher P."/>
            <person name="Jogdeo S."/>
            <person name="Krijgsveld J."/>
            <person name="Kriventseva E.V."/>
            <person name="Kultz D."/>
            <person name="Laforsch C."/>
            <person name="Lindquist E."/>
            <person name="Lopez J."/>
            <person name="Manak J.R."/>
            <person name="Muller J."/>
            <person name="Pangilinan J."/>
            <person name="Patwardhan R.P."/>
            <person name="Pitluck S."/>
            <person name="Pritham E.J."/>
            <person name="Rechtsteiner A."/>
            <person name="Rho M."/>
            <person name="Rogozin I.B."/>
            <person name="Sakarya O."/>
            <person name="Salamov A."/>
            <person name="Schaack S."/>
            <person name="Shapiro H."/>
            <person name="Shiga Y."/>
            <person name="Skalitzky C."/>
            <person name="Smith Z."/>
            <person name="Souvorov A."/>
            <person name="Sung W."/>
            <person name="Tang Z."/>
            <person name="Tsuchiya D."/>
            <person name="Tu H."/>
            <person name="Vos H."/>
            <person name="Wang M."/>
            <person name="Wolf Y.I."/>
            <person name="Yamagata H."/>
            <person name="Yamada T."/>
            <person name="Ye Y."/>
            <person name="Shaw J.R."/>
            <person name="Andrews J."/>
            <person name="Crease T.J."/>
            <person name="Tang H."/>
            <person name="Lucas S.M."/>
            <person name="Robertson H.M."/>
            <person name="Bork P."/>
            <person name="Koonin E.V."/>
            <person name="Zdobnov E.M."/>
            <person name="Grigoriev I.V."/>
            <person name="Lynch M."/>
            <person name="Boore J.L."/>
        </authorList>
    </citation>
    <scope>NUCLEOTIDE SEQUENCE [LARGE SCALE GENOMIC DNA]</scope>
</reference>
<dbReference type="AlphaFoldDB" id="E9H3K6"/>
<dbReference type="InterPro" id="IPR045133">
    <property type="entry name" value="IRE1/2-like"/>
</dbReference>
<dbReference type="InterPro" id="IPR036770">
    <property type="entry name" value="Ankyrin_rpt-contain_sf"/>
</dbReference>
<dbReference type="Proteomes" id="UP000000305">
    <property type="component" value="Unassembled WGS sequence"/>
</dbReference>
<dbReference type="PANTHER" id="PTHR13954">
    <property type="entry name" value="IRE1-RELATED"/>
    <property type="match status" value="1"/>
</dbReference>
<dbReference type="PANTHER" id="PTHR13954:SF6">
    <property type="entry name" value="NON-SPECIFIC SERINE_THREONINE PROTEIN KINASE"/>
    <property type="match status" value="1"/>
</dbReference>
<dbReference type="STRING" id="6669.E9H3K6"/>
<dbReference type="Pfam" id="PF07714">
    <property type="entry name" value="PK_Tyr_Ser-Thr"/>
    <property type="match status" value="1"/>
</dbReference>
<name>E9H3K6_DAPPU</name>
<dbReference type="GO" id="GO:0070059">
    <property type="term" value="P:intrinsic apoptotic signaling pathway in response to endoplasmic reticulum stress"/>
    <property type="evidence" value="ECO:0000318"/>
    <property type="project" value="GO_Central"/>
</dbReference>
<gene>
    <name evidence="2" type="ORF">DAPPUDRAFT_109602</name>
</gene>
<dbReference type="GO" id="GO:0004521">
    <property type="term" value="F:RNA endonuclease activity"/>
    <property type="evidence" value="ECO:0000318"/>
    <property type="project" value="GO_Central"/>
</dbReference>
<evidence type="ECO:0000313" key="3">
    <source>
        <dbReference type="Proteomes" id="UP000000305"/>
    </source>
</evidence>
<dbReference type="OrthoDB" id="6359405at2759"/>
<dbReference type="EMBL" id="GL732589">
    <property type="protein sequence ID" value="EFX73529.1"/>
    <property type="molecule type" value="Genomic_DNA"/>
</dbReference>
<dbReference type="Gene3D" id="1.25.40.20">
    <property type="entry name" value="Ankyrin repeat-containing domain"/>
    <property type="match status" value="1"/>
</dbReference>
<dbReference type="InterPro" id="IPR011009">
    <property type="entry name" value="Kinase-like_dom_sf"/>
</dbReference>
<sequence length="675" mass="76850">MAHQVPLKNVKIRSGVTFQVSEDLVCSCVIHSSCRVFKGTFEGESVAVKKLPFNCTDNIGPQDEQHWDKLTRLIDNHDHVVQYRLHVQDNIRITTPISSNWVVCFTLLRPKREAEPIAGSISLESLTEIEDANHRSLALNLINLLIGASPNRLEINTLLLHPLFTQCNEDAQSRSTNQVIGKEMGQVWWRDKQNLQKWKSNLDQTKFPDDEFIKLGEIFQTYNDTSKITREAFKTTPQLFSEYIWHLATISKTVSSNENQQKQPIKLPQVLGKGTFGIVMKRDYIDRKGNRYPAAFKKCNRDLSPDVEKKFDQEIETLRELKHLFVVKYIDVVVENDTEKYIVMELCQGSVKDYVEGKLEGIPKDSLDEKILVGQITLGLAYIQNSKHSKLRTRIISARNNIERFFSYAFQMSLISSIRGRSCGLSRCRLYKLIQRSPKLLVLYFWSHLLDVVNESVAVDPQTGVPMTPTKAKHNSAQSKHKIIPELEWSSLYYDNEKDVDELWNIKYSENYADSQKTTEEIIGTIAKCNVSESVWSDLLDRIGSQRGISLLSAIVESHSSNVVDFVEIFLAQNESSSGPKLMKLLLKNGGDPNTRSTTHDKSTPIQLVASNQGEYAAEILKLLLDWGGKCDALTSQFEPIHFATMNNGESAPESLDLQMLVTRMEGHHYILRHC</sequence>
<evidence type="ECO:0000313" key="2">
    <source>
        <dbReference type="EMBL" id="EFX73529.1"/>
    </source>
</evidence>
<dbReference type="GO" id="GO:0036498">
    <property type="term" value="P:IRE1-mediated unfolded protein response"/>
    <property type="evidence" value="ECO:0000318"/>
    <property type="project" value="GO_Central"/>
</dbReference>
<dbReference type="HOGENOM" id="CLU_407272_0_0_1"/>
<dbReference type="GO" id="GO:0005783">
    <property type="term" value="C:endoplasmic reticulum"/>
    <property type="evidence" value="ECO:0000318"/>
    <property type="project" value="GO_Central"/>
</dbReference>
<dbReference type="PROSITE" id="PS50011">
    <property type="entry name" value="PROTEIN_KINASE_DOM"/>
    <property type="match status" value="1"/>
</dbReference>
<dbReference type="GO" id="GO:0051082">
    <property type="term" value="F:unfolded protein binding"/>
    <property type="evidence" value="ECO:0000318"/>
    <property type="project" value="GO_Central"/>
</dbReference>
<dbReference type="InterPro" id="IPR001245">
    <property type="entry name" value="Ser-Thr/Tyr_kinase_cat_dom"/>
</dbReference>
<organism evidence="2 3">
    <name type="scientific">Daphnia pulex</name>
    <name type="common">Water flea</name>
    <dbReference type="NCBI Taxonomy" id="6669"/>
    <lineage>
        <taxon>Eukaryota</taxon>
        <taxon>Metazoa</taxon>
        <taxon>Ecdysozoa</taxon>
        <taxon>Arthropoda</taxon>
        <taxon>Crustacea</taxon>
        <taxon>Branchiopoda</taxon>
        <taxon>Diplostraca</taxon>
        <taxon>Cladocera</taxon>
        <taxon>Anomopoda</taxon>
        <taxon>Daphniidae</taxon>
        <taxon>Daphnia</taxon>
    </lineage>
</organism>
<dbReference type="InParanoid" id="E9H3K6"/>
<protein>
    <recommendedName>
        <fullName evidence="1">Protein kinase domain-containing protein</fullName>
    </recommendedName>
</protein>
<proteinExistence type="predicted"/>
<feature type="domain" description="Protein kinase" evidence="1">
    <location>
        <begin position="265"/>
        <end position="609"/>
    </location>
</feature>
<dbReference type="Gene3D" id="1.10.510.10">
    <property type="entry name" value="Transferase(Phosphotransferase) domain 1"/>
    <property type="match status" value="1"/>
</dbReference>
<accession>E9H3K6</accession>
<dbReference type="KEGG" id="dpx:DAPPUDRAFT_109602"/>
<dbReference type="GO" id="GO:0005524">
    <property type="term" value="F:ATP binding"/>
    <property type="evidence" value="ECO:0007669"/>
    <property type="project" value="InterPro"/>
</dbReference>
<evidence type="ECO:0000259" key="1">
    <source>
        <dbReference type="PROSITE" id="PS50011"/>
    </source>
</evidence>